<dbReference type="PANTHER" id="PTHR31589:SF111">
    <property type="entry name" value="NEPROSIN DOMAIN-CONTAINING PROTEIN"/>
    <property type="match status" value="1"/>
</dbReference>
<dbReference type="InterPro" id="IPR004314">
    <property type="entry name" value="Neprosin"/>
</dbReference>
<sequence>MAPTYDPTMEEHSKKATEKREGMEEKDSMAVKQTWRKSGSCPKGTIPLRRIRKDVLLKADSVERYGRKRPTYSHKIAQLSNNQTSHALLVNRSKAFLHTEGYNYNAAKGDIKVCNPKVESDDEYSTSQVALLNGAYYHFECVESGWAVNPSVYGDRQTRLFVYWTADASHKTGCFDLTCPGFVQTSNEIALGSAIYPISTPNGLPYEITLFLFRDLQTNNWWVQYGESINIGYWPAELFHALSHTAETVQWGGEVYSTKLGGPPHTTTGMGNGRFPDFVFGNSGWVKRMRIRDNSMVLKFPGWVEHYSDEYDCYDVDFVRDYLEDPELYYGGPGKNPKCP</sequence>
<dbReference type="OrthoDB" id="1858978at2759"/>
<evidence type="ECO:0000256" key="1">
    <source>
        <dbReference type="SAM" id="MobiDB-lite"/>
    </source>
</evidence>
<evidence type="ECO:0000313" key="4">
    <source>
        <dbReference type="RefSeq" id="XP_022132062.1"/>
    </source>
</evidence>
<dbReference type="GeneID" id="111005024"/>
<dbReference type="RefSeq" id="XP_022132063.1">
    <property type="nucleotide sequence ID" value="XM_022276371.1"/>
</dbReference>
<evidence type="ECO:0000313" key="5">
    <source>
        <dbReference type="RefSeq" id="XP_022132063.1"/>
    </source>
</evidence>
<accession>A0A6J1BST2</accession>
<dbReference type="RefSeq" id="XP_022132062.1">
    <property type="nucleotide sequence ID" value="XM_022276370.1"/>
</dbReference>
<evidence type="ECO:0000313" key="3">
    <source>
        <dbReference type="Proteomes" id="UP000504603"/>
    </source>
</evidence>
<organism evidence="3 4">
    <name type="scientific">Momordica charantia</name>
    <name type="common">Bitter gourd</name>
    <name type="synonym">Balsam pear</name>
    <dbReference type="NCBI Taxonomy" id="3673"/>
    <lineage>
        <taxon>Eukaryota</taxon>
        <taxon>Viridiplantae</taxon>
        <taxon>Streptophyta</taxon>
        <taxon>Embryophyta</taxon>
        <taxon>Tracheophyta</taxon>
        <taxon>Spermatophyta</taxon>
        <taxon>Magnoliopsida</taxon>
        <taxon>eudicotyledons</taxon>
        <taxon>Gunneridae</taxon>
        <taxon>Pentapetalae</taxon>
        <taxon>rosids</taxon>
        <taxon>fabids</taxon>
        <taxon>Cucurbitales</taxon>
        <taxon>Cucurbitaceae</taxon>
        <taxon>Momordiceae</taxon>
        <taxon>Momordica</taxon>
    </lineage>
</organism>
<dbReference type="Pfam" id="PF03080">
    <property type="entry name" value="Neprosin"/>
    <property type="match status" value="1"/>
</dbReference>
<reference evidence="4 5" key="1">
    <citation type="submission" date="2025-04" db="UniProtKB">
        <authorList>
            <consortium name="RefSeq"/>
        </authorList>
    </citation>
    <scope>IDENTIFICATION</scope>
    <source>
        <strain evidence="4 5">OHB3-1</strain>
    </source>
</reference>
<gene>
    <name evidence="4 5" type="primary">LOC111005024</name>
</gene>
<dbReference type="Proteomes" id="UP000504603">
    <property type="component" value="Unplaced"/>
</dbReference>
<dbReference type="PROSITE" id="PS52045">
    <property type="entry name" value="NEPROSIN_PEP_CD"/>
    <property type="match status" value="1"/>
</dbReference>
<dbReference type="Gene3D" id="3.90.1320.10">
    <property type="entry name" value="Outer-capsid protein sigma 3, large lobe"/>
    <property type="match status" value="1"/>
</dbReference>
<proteinExistence type="predicted"/>
<dbReference type="KEGG" id="mcha:111005024"/>
<protein>
    <submittedName>
        <fullName evidence="4 5">Uncharacterized protein LOC111005024</fullName>
    </submittedName>
</protein>
<dbReference type="PANTHER" id="PTHR31589">
    <property type="entry name" value="PROTEIN, PUTATIVE (DUF239)-RELATED-RELATED"/>
    <property type="match status" value="1"/>
</dbReference>
<keyword evidence="3" id="KW-1185">Reference proteome</keyword>
<dbReference type="InterPro" id="IPR053168">
    <property type="entry name" value="Glutamic_endopeptidase"/>
</dbReference>
<dbReference type="AlphaFoldDB" id="A0A6J1BST2"/>
<feature type="domain" description="Neprosin PEP catalytic" evidence="2">
    <location>
        <begin position="80"/>
        <end position="340"/>
    </location>
</feature>
<feature type="compositionally biased region" description="Basic and acidic residues" evidence="1">
    <location>
        <begin position="9"/>
        <end position="29"/>
    </location>
</feature>
<evidence type="ECO:0000259" key="2">
    <source>
        <dbReference type="PROSITE" id="PS52045"/>
    </source>
</evidence>
<dbReference type="InterPro" id="IPR025521">
    <property type="entry name" value="Neprosin_propep"/>
</dbReference>
<dbReference type="Pfam" id="PF14365">
    <property type="entry name" value="Neprosin_AP"/>
    <property type="match status" value="1"/>
</dbReference>
<feature type="region of interest" description="Disordered" evidence="1">
    <location>
        <begin position="1"/>
        <end position="35"/>
    </location>
</feature>
<name>A0A6J1BST2_MOMCH</name>